<protein>
    <submittedName>
        <fullName evidence="1">Uncharacterized protein</fullName>
    </submittedName>
</protein>
<reference evidence="1 2" key="1">
    <citation type="submission" date="2024-07" db="EMBL/GenBank/DDBJ databases">
        <authorList>
            <person name="Thanompreechachai J."/>
            <person name="Duangmal K."/>
        </authorList>
    </citation>
    <scope>NUCLEOTIDE SEQUENCE [LARGE SCALE GENOMIC DNA]</scope>
    <source>
        <strain evidence="1 2">TBRC 1896</strain>
    </source>
</reference>
<dbReference type="Proteomes" id="UP001566476">
    <property type="component" value="Unassembled WGS sequence"/>
</dbReference>
<dbReference type="EMBL" id="JBGGTQ010000007">
    <property type="protein sequence ID" value="MEZ0493646.1"/>
    <property type="molecule type" value="Genomic_DNA"/>
</dbReference>
<accession>A0ABV4I8P8</accession>
<comment type="caution">
    <text evidence="1">The sequence shown here is derived from an EMBL/GenBank/DDBJ whole genome shotgun (WGS) entry which is preliminary data.</text>
</comment>
<name>A0ABV4I8P8_9ACTN</name>
<evidence type="ECO:0000313" key="1">
    <source>
        <dbReference type="EMBL" id="MEZ0493646.1"/>
    </source>
</evidence>
<keyword evidence="2" id="KW-1185">Reference proteome</keyword>
<evidence type="ECO:0000313" key="2">
    <source>
        <dbReference type="Proteomes" id="UP001566476"/>
    </source>
</evidence>
<sequence length="223" mass="24031">MSEEAQSPLPREVVDGLQALVAGEELTDTLRPSSRAPGSLAYSWAPVTEVRLRLLTGFPVPRLSPRGVAGRQEVLAVPGRNGEPSFEVDEQGSPSTSAFAVFHLPHDLDWRRAAVSSVLEQEVTCLYVQLPPDERPWPQSVAHRRHRFDADGGLRPVSGDDFTVVDVDGCSVGVQIDRSGAVCVGWSIGRSSGGTARVWNVTMLTRGSAVQAVQVVREAGLLR</sequence>
<dbReference type="RefSeq" id="WP_370719885.1">
    <property type="nucleotide sequence ID" value="NZ_JBGGTQ010000007.1"/>
</dbReference>
<proteinExistence type="predicted"/>
<gene>
    <name evidence="1" type="ORF">AB2L28_15510</name>
</gene>
<organism evidence="1 2">
    <name type="scientific">Kineococcus mangrovi</name>
    <dbReference type="NCBI Taxonomy" id="1660183"/>
    <lineage>
        <taxon>Bacteria</taxon>
        <taxon>Bacillati</taxon>
        <taxon>Actinomycetota</taxon>
        <taxon>Actinomycetes</taxon>
        <taxon>Kineosporiales</taxon>
        <taxon>Kineosporiaceae</taxon>
        <taxon>Kineococcus</taxon>
    </lineage>
</organism>